<organism evidence="6 7">
    <name type="scientific">Leucosporidium creatinivorum</name>
    <dbReference type="NCBI Taxonomy" id="106004"/>
    <lineage>
        <taxon>Eukaryota</taxon>
        <taxon>Fungi</taxon>
        <taxon>Dikarya</taxon>
        <taxon>Basidiomycota</taxon>
        <taxon>Pucciniomycotina</taxon>
        <taxon>Microbotryomycetes</taxon>
        <taxon>Leucosporidiales</taxon>
        <taxon>Leucosporidium</taxon>
    </lineage>
</organism>
<feature type="transmembrane region" description="Helical" evidence="5">
    <location>
        <begin position="61"/>
        <end position="79"/>
    </location>
</feature>
<dbReference type="PANTHER" id="PTHR31465:SF9">
    <property type="entry name" value="SPHINGOID LONG-CHAIN BASE TRANSPORTER RSB1"/>
    <property type="match status" value="1"/>
</dbReference>
<keyword evidence="4 5" id="KW-0472">Membrane</keyword>
<dbReference type="AlphaFoldDB" id="A0A1Y2CLX9"/>
<dbReference type="InParanoid" id="A0A1Y2CLX9"/>
<feature type="transmembrane region" description="Helical" evidence="5">
    <location>
        <begin position="244"/>
        <end position="266"/>
    </location>
</feature>
<evidence type="ECO:0000256" key="2">
    <source>
        <dbReference type="ARBA" id="ARBA00022692"/>
    </source>
</evidence>
<comment type="subcellular location">
    <subcellularLocation>
        <location evidence="1">Membrane</location>
        <topology evidence="1">Multi-pass membrane protein</topology>
    </subcellularLocation>
</comment>
<feature type="transmembrane region" description="Helical" evidence="5">
    <location>
        <begin position="25"/>
        <end position="49"/>
    </location>
</feature>
<dbReference type="STRING" id="106004.A0A1Y2CLX9"/>
<feature type="transmembrane region" description="Helical" evidence="5">
    <location>
        <begin position="211"/>
        <end position="232"/>
    </location>
</feature>
<evidence type="ECO:0000313" key="7">
    <source>
        <dbReference type="Proteomes" id="UP000193467"/>
    </source>
</evidence>
<evidence type="ECO:0000256" key="5">
    <source>
        <dbReference type="SAM" id="Phobius"/>
    </source>
</evidence>
<comment type="caution">
    <text evidence="6">The sequence shown here is derived from an EMBL/GenBank/DDBJ whole genome shotgun (WGS) entry which is preliminary data.</text>
</comment>
<evidence type="ECO:0000313" key="6">
    <source>
        <dbReference type="EMBL" id="ORY48012.1"/>
    </source>
</evidence>
<accession>A0A1Y2CLX9</accession>
<feature type="transmembrane region" description="Helical" evidence="5">
    <location>
        <begin position="91"/>
        <end position="113"/>
    </location>
</feature>
<evidence type="ECO:0000256" key="4">
    <source>
        <dbReference type="ARBA" id="ARBA00023136"/>
    </source>
</evidence>
<feature type="transmembrane region" description="Helical" evidence="5">
    <location>
        <begin position="169"/>
        <end position="190"/>
    </location>
</feature>
<evidence type="ECO:0000256" key="3">
    <source>
        <dbReference type="ARBA" id="ARBA00022989"/>
    </source>
</evidence>
<dbReference type="PANTHER" id="PTHR31465">
    <property type="entry name" value="PROTEIN RTA1-RELATED"/>
    <property type="match status" value="1"/>
</dbReference>
<dbReference type="Pfam" id="PF04479">
    <property type="entry name" value="RTA1"/>
    <property type="match status" value="1"/>
</dbReference>
<sequence length="311" mass="33347">MSSNSTADVASEELSNPYDRYVPSLAMAVIFLIIFSGSTLLHLLQIFVFRRPGNVKKSMKWMVVFPICGFVEIIGWGGRLWSHFAIYGDGYLMQICCLTIAPTFISAGLYMLLGVLIQRISPSTSPLSAKKFKIVFIVADVVSLVIQAAGGGMAATSNTQSGGQTGGRIMLVGIIVQLIVMIIFVAYFVYWALRSRPQLEQAAISLPGGEGIVKAVIGMGICSLMIIVRGFYRSAELGDGFSGAIATNQMLFLLDAIPVAIAMWSINVFPPTKHFACLEYTSTVSPGSISLAESGKQGAAMGMDERGGWSA</sequence>
<dbReference type="GO" id="GO:0005886">
    <property type="term" value="C:plasma membrane"/>
    <property type="evidence" value="ECO:0007669"/>
    <property type="project" value="TreeGrafter"/>
</dbReference>
<keyword evidence="3 5" id="KW-1133">Transmembrane helix</keyword>
<dbReference type="InterPro" id="IPR007568">
    <property type="entry name" value="RTA1"/>
</dbReference>
<dbReference type="Proteomes" id="UP000193467">
    <property type="component" value="Unassembled WGS sequence"/>
</dbReference>
<dbReference type="EMBL" id="MCGR01000115">
    <property type="protein sequence ID" value="ORY48012.1"/>
    <property type="molecule type" value="Genomic_DNA"/>
</dbReference>
<gene>
    <name evidence="6" type="ORF">BCR35DRAFT_336146</name>
</gene>
<proteinExistence type="predicted"/>
<keyword evidence="2 5" id="KW-0812">Transmembrane</keyword>
<dbReference type="GO" id="GO:0000324">
    <property type="term" value="C:fungal-type vacuole"/>
    <property type="evidence" value="ECO:0007669"/>
    <property type="project" value="TreeGrafter"/>
</dbReference>
<reference evidence="6 7" key="1">
    <citation type="submission" date="2016-07" db="EMBL/GenBank/DDBJ databases">
        <title>Pervasive Adenine N6-methylation of Active Genes in Fungi.</title>
        <authorList>
            <consortium name="DOE Joint Genome Institute"/>
            <person name="Mondo S.J."/>
            <person name="Dannebaum R.O."/>
            <person name="Kuo R.C."/>
            <person name="Labutti K."/>
            <person name="Haridas S."/>
            <person name="Kuo A."/>
            <person name="Salamov A."/>
            <person name="Ahrendt S.R."/>
            <person name="Lipzen A."/>
            <person name="Sullivan W."/>
            <person name="Andreopoulos W.B."/>
            <person name="Clum A."/>
            <person name="Lindquist E."/>
            <person name="Daum C."/>
            <person name="Ramamoorthy G.K."/>
            <person name="Gryganskyi A."/>
            <person name="Culley D."/>
            <person name="Magnuson J.K."/>
            <person name="James T.Y."/>
            <person name="O'Malley M.A."/>
            <person name="Stajich J.E."/>
            <person name="Spatafora J.W."/>
            <person name="Visel A."/>
            <person name="Grigoriev I.V."/>
        </authorList>
    </citation>
    <scope>NUCLEOTIDE SEQUENCE [LARGE SCALE GENOMIC DNA]</scope>
    <source>
        <strain evidence="6 7">62-1032</strain>
    </source>
</reference>
<feature type="transmembrane region" description="Helical" evidence="5">
    <location>
        <begin position="134"/>
        <end position="157"/>
    </location>
</feature>
<dbReference type="OrthoDB" id="3358017at2759"/>
<keyword evidence="7" id="KW-1185">Reference proteome</keyword>
<evidence type="ECO:0000256" key="1">
    <source>
        <dbReference type="ARBA" id="ARBA00004141"/>
    </source>
</evidence>
<protein>
    <submittedName>
        <fullName evidence="6">RTA1 like protein-domain-containing protein</fullName>
    </submittedName>
</protein>
<name>A0A1Y2CLX9_9BASI</name>